<evidence type="ECO:0000256" key="1">
    <source>
        <dbReference type="SAM" id="MobiDB-lite"/>
    </source>
</evidence>
<comment type="caution">
    <text evidence="2">The sequence shown here is derived from an EMBL/GenBank/DDBJ whole genome shotgun (WGS) entry which is preliminary data.</text>
</comment>
<evidence type="ECO:0000313" key="3">
    <source>
        <dbReference type="Proteomes" id="UP000265520"/>
    </source>
</evidence>
<protein>
    <recommendedName>
        <fullName evidence="4">Cullin-like protein</fullName>
    </recommendedName>
</protein>
<dbReference type="EMBL" id="LXQA010009802">
    <property type="protein sequence ID" value="MCH86142.1"/>
    <property type="molecule type" value="Genomic_DNA"/>
</dbReference>
<evidence type="ECO:0000313" key="2">
    <source>
        <dbReference type="EMBL" id="MCH86142.1"/>
    </source>
</evidence>
<accession>A0A392MF79</accession>
<feature type="non-terminal residue" evidence="2">
    <location>
        <position position="391"/>
    </location>
</feature>
<reference evidence="2 3" key="1">
    <citation type="journal article" date="2018" name="Front. Plant Sci.">
        <title>Red Clover (Trifolium pratense) and Zigzag Clover (T. medium) - A Picture of Genomic Similarities and Differences.</title>
        <authorList>
            <person name="Dluhosova J."/>
            <person name="Istvanek J."/>
            <person name="Nedelnik J."/>
            <person name="Repkova J."/>
        </authorList>
    </citation>
    <scope>NUCLEOTIDE SEQUENCE [LARGE SCALE GENOMIC DNA]</scope>
    <source>
        <strain evidence="3">cv. 10/8</strain>
        <tissue evidence="2">Leaf</tissue>
    </source>
</reference>
<feature type="region of interest" description="Disordered" evidence="1">
    <location>
        <begin position="344"/>
        <end position="391"/>
    </location>
</feature>
<name>A0A392MF79_9FABA</name>
<evidence type="ECO:0008006" key="4">
    <source>
        <dbReference type="Google" id="ProtNLM"/>
    </source>
</evidence>
<organism evidence="2 3">
    <name type="scientific">Trifolium medium</name>
    <dbReference type="NCBI Taxonomy" id="97028"/>
    <lineage>
        <taxon>Eukaryota</taxon>
        <taxon>Viridiplantae</taxon>
        <taxon>Streptophyta</taxon>
        <taxon>Embryophyta</taxon>
        <taxon>Tracheophyta</taxon>
        <taxon>Spermatophyta</taxon>
        <taxon>Magnoliopsida</taxon>
        <taxon>eudicotyledons</taxon>
        <taxon>Gunneridae</taxon>
        <taxon>Pentapetalae</taxon>
        <taxon>rosids</taxon>
        <taxon>fabids</taxon>
        <taxon>Fabales</taxon>
        <taxon>Fabaceae</taxon>
        <taxon>Papilionoideae</taxon>
        <taxon>50 kb inversion clade</taxon>
        <taxon>NPAAA clade</taxon>
        <taxon>Hologalegina</taxon>
        <taxon>IRL clade</taxon>
        <taxon>Trifolieae</taxon>
        <taxon>Trifolium</taxon>
    </lineage>
</organism>
<keyword evidence="3" id="KW-1185">Reference proteome</keyword>
<feature type="compositionally biased region" description="Basic and acidic residues" evidence="1">
    <location>
        <begin position="380"/>
        <end position="391"/>
    </location>
</feature>
<dbReference type="AlphaFoldDB" id="A0A392MF79"/>
<gene>
    <name evidence="2" type="ORF">A2U01_0006996</name>
</gene>
<sequence length="391" mass="44872">MSASSSNPAQVPNQQNNVSSIIKKGEDLKPAGKFMQIDIKELVLLEDRPIDFENFKLNGFDFEPLFKAQGWKNYCNMMNGPVYEHFVRAFWIKSYVFDDEHCKEEEKMMLDTNPGLKGQTREQMGLEPHIEDEIRSNFGGVNFVIKKEHIATLLSLESKGAKLHSFGKNGIKSHRDYVTKEIMKDGVYEGDSEARMKDKYRVIYRMFLNSIIPRRGGTGTIAWNYKHGIYFLGQGRKIDLVDLIFQNLCNAMSASIKHKIPNVAYPRLLSELFLQSGIVEYLKPVFSELFRETHCKHLNAEILRKMNINKKAILPENEKERVQQFFLDDIYKETGLRLTLKDVPPAPIFNEPKRGKRKAKASEDDEKEIKKVAGGSSMVAEKKDAPKALNE</sequence>
<dbReference type="Proteomes" id="UP000265520">
    <property type="component" value="Unassembled WGS sequence"/>
</dbReference>
<feature type="region of interest" description="Disordered" evidence="1">
    <location>
        <begin position="1"/>
        <end position="20"/>
    </location>
</feature>
<proteinExistence type="predicted"/>